<sequence length="132" mass="15916">MSVMPMFRNNPKTKFYDPFSMDMWDLNKNIITSPLIGGVHRVEWEETLEVHVLRSEFPGFRKDEVKVTVEDGKVLKIRGKKEVEKEEKYENWHHFERREEKFLRAFPLPENCRHDRIDQFVVGQRCSYCHTS</sequence>
<evidence type="ECO:0000256" key="2">
    <source>
        <dbReference type="PROSITE-ProRule" id="PRU00285"/>
    </source>
</evidence>
<dbReference type="InterPro" id="IPR031107">
    <property type="entry name" value="Small_HSP"/>
</dbReference>
<proteinExistence type="inferred from homology"/>
<keyword evidence="6" id="KW-1185">Reference proteome</keyword>
<dbReference type="GO" id="GO:0006457">
    <property type="term" value="P:protein folding"/>
    <property type="evidence" value="ECO:0000318"/>
    <property type="project" value="GO_Central"/>
</dbReference>
<dbReference type="GO" id="GO:0051259">
    <property type="term" value="P:protein complex oligomerization"/>
    <property type="evidence" value="ECO:0000318"/>
    <property type="project" value="GO_Central"/>
</dbReference>
<dbReference type="GO" id="GO:0009651">
    <property type="term" value="P:response to salt stress"/>
    <property type="evidence" value="ECO:0000318"/>
    <property type="project" value="GO_Central"/>
</dbReference>
<evidence type="ECO:0000259" key="4">
    <source>
        <dbReference type="PROSITE" id="PS01031"/>
    </source>
</evidence>
<dbReference type="Pfam" id="PF00011">
    <property type="entry name" value="HSP20"/>
    <property type="match status" value="1"/>
</dbReference>
<dbReference type="KEGG" id="egt:105969934"/>
<dbReference type="InterPro" id="IPR002068">
    <property type="entry name" value="A-crystallin/Hsp20_dom"/>
</dbReference>
<evidence type="ECO:0000256" key="3">
    <source>
        <dbReference type="RuleBase" id="RU003616"/>
    </source>
</evidence>
<dbReference type="SUPFAM" id="SSF49764">
    <property type="entry name" value="HSP20-like chaperones"/>
    <property type="match status" value="1"/>
</dbReference>
<dbReference type="OrthoDB" id="889519at2759"/>
<dbReference type="EMBL" id="KI631651">
    <property type="protein sequence ID" value="EYU26626.1"/>
    <property type="molecule type" value="Genomic_DNA"/>
</dbReference>
<dbReference type="Proteomes" id="UP000030748">
    <property type="component" value="Unassembled WGS sequence"/>
</dbReference>
<organism evidence="5 6">
    <name type="scientific">Erythranthe guttata</name>
    <name type="common">Yellow monkey flower</name>
    <name type="synonym">Mimulus guttatus</name>
    <dbReference type="NCBI Taxonomy" id="4155"/>
    <lineage>
        <taxon>Eukaryota</taxon>
        <taxon>Viridiplantae</taxon>
        <taxon>Streptophyta</taxon>
        <taxon>Embryophyta</taxon>
        <taxon>Tracheophyta</taxon>
        <taxon>Spermatophyta</taxon>
        <taxon>Magnoliopsida</taxon>
        <taxon>eudicotyledons</taxon>
        <taxon>Gunneridae</taxon>
        <taxon>Pentapetalae</taxon>
        <taxon>asterids</taxon>
        <taxon>lamiids</taxon>
        <taxon>Lamiales</taxon>
        <taxon>Phrymaceae</taxon>
        <taxon>Erythranthe</taxon>
    </lineage>
</organism>
<keyword evidence="1" id="KW-0346">Stress response</keyword>
<gene>
    <name evidence="5" type="ORF">MIMGU_mgv1a021329mg</name>
</gene>
<evidence type="ECO:0000256" key="1">
    <source>
        <dbReference type="ARBA" id="ARBA00023016"/>
    </source>
</evidence>
<dbReference type="PROSITE" id="PS01031">
    <property type="entry name" value="SHSP"/>
    <property type="match status" value="1"/>
</dbReference>
<name>A0A022QF97_ERYGU</name>
<accession>A0A022QF97</accession>
<protein>
    <recommendedName>
        <fullName evidence="4">SHSP domain-containing protein</fullName>
    </recommendedName>
</protein>
<dbReference type="GO" id="GO:0051082">
    <property type="term" value="F:unfolded protein binding"/>
    <property type="evidence" value="ECO:0000318"/>
    <property type="project" value="GO_Central"/>
</dbReference>
<dbReference type="GO" id="GO:0009408">
    <property type="term" value="P:response to heat"/>
    <property type="evidence" value="ECO:0000318"/>
    <property type="project" value="GO_Central"/>
</dbReference>
<reference evidence="5 6" key="1">
    <citation type="journal article" date="2013" name="Proc. Natl. Acad. Sci. U.S.A.">
        <title>Fine-scale variation in meiotic recombination in Mimulus inferred from population shotgun sequencing.</title>
        <authorList>
            <person name="Hellsten U."/>
            <person name="Wright K.M."/>
            <person name="Jenkins J."/>
            <person name="Shu S."/>
            <person name="Yuan Y."/>
            <person name="Wessler S.R."/>
            <person name="Schmutz J."/>
            <person name="Willis J.H."/>
            <person name="Rokhsar D.S."/>
        </authorList>
    </citation>
    <scope>NUCLEOTIDE SEQUENCE [LARGE SCALE GENOMIC DNA]</scope>
    <source>
        <strain evidence="6">cv. DUN x IM62</strain>
    </source>
</reference>
<evidence type="ECO:0000313" key="5">
    <source>
        <dbReference type="EMBL" id="EYU26626.1"/>
    </source>
</evidence>
<dbReference type="eggNOG" id="KOG0710">
    <property type="taxonomic scope" value="Eukaryota"/>
</dbReference>
<dbReference type="STRING" id="4155.A0A022QF97"/>
<dbReference type="GO" id="GO:0042542">
    <property type="term" value="P:response to hydrogen peroxide"/>
    <property type="evidence" value="ECO:0000318"/>
    <property type="project" value="GO_Central"/>
</dbReference>
<evidence type="ECO:0000313" key="6">
    <source>
        <dbReference type="Proteomes" id="UP000030748"/>
    </source>
</evidence>
<dbReference type="Gene3D" id="2.60.40.790">
    <property type="match status" value="1"/>
</dbReference>
<feature type="domain" description="SHSP" evidence="4">
    <location>
        <begin position="33"/>
        <end position="132"/>
    </location>
</feature>
<dbReference type="AlphaFoldDB" id="A0A022QF97"/>
<comment type="similarity">
    <text evidence="2 3">Belongs to the small heat shock protein (HSP20) family.</text>
</comment>
<dbReference type="InterPro" id="IPR008978">
    <property type="entry name" value="HSP20-like_chaperone"/>
</dbReference>
<dbReference type="PANTHER" id="PTHR11527">
    <property type="entry name" value="HEAT-SHOCK PROTEIN 20 FAMILY MEMBER"/>
    <property type="match status" value="1"/>
</dbReference>